<accession>N2A3T0</accession>
<protein>
    <recommendedName>
        <fullName evidence="3">GNAT family acetyltransferase</fullName>
    </recommendedName>
</protein>
<evidence type="ECO:0008006" key="3">
    <source>
        <dbReference type="Google" id="ProtNLM"/>
    </source>
</evidence>
<dbReference type="EMBL" id="AQFT01000140">
    <property type="protein sequence ID" value="EMZ20745.1"/>
    <property type="molecule type" value="Genomic_DNA"/>
</dbReference>
<dbReference type="PATRIC" id="fig|1235802.3.peg.5122"/>
<gene>
    <name evidence="1" type="ORF">C823_04863</name>
</gene>
<sequence>MIQSTDLFHLSFYKKSPYTGSIKGMRYYIEKTTENDTDVFCVHIFPGPLCFEKTADELKQSRTFAFSEESMVLIADWINEQYAQREDYWNKHMSLLSEP</sequence>
<dbReference type="HOGENOM" id="CLU_157801_0_0_9"/>
<reference evidence="1 2" key="1">
    <citation type="journal article" date="2014" name="Genome Announc.">
        <title>Draft genome sequences of the altered schaedler flora, a defined bacterial community from gnotobiotic mice.</title>
        <authorList>
            <person name="Wannemuehler M.J."/>
            <person name="Overstreet A.M."/>
            <person name="Ward D.V."/>
            <person name="Phillips G.J."/>
        </authorList>
    </citation>
    <scope>NUCLEOTIDE SEQUENCE [LARGE SCALE GENOMIC DNA]</scope>
    <source>
        <strain evidence="1 2">ASF492</strain>
    </source>
</reference>
<dbReference type="eggNOG" id="ENOG5033FE6">
    <property type="taxonomic scope" value="Bacteria"/>
</dbReference>
<comment type="caution">
    <text evidence="1">The sequence shown here is derived from an EMBL/GenBank/DDBJ whole genome shotgun (WGS) entry which is preliminary data.</text>
</comment>
<proteinExistence type="predicted"/>
<dbReference type="Proteomes" id="UP000012589">
    <property type="component" value="Unassembled WGS sequence"/>
</dbReference>
<dbReference type="AlphaFoldDB" id="N2A3T0"/>
<name>N2A3T0_9FIRM</name>
<evidence type="ECO:0000313" key="2">
    <source>
        <dbReference type="Proteomes" id="UP000012589"/>
    </source>
</evidence>
<dbReference type="OrthoDB" id="1768345at2"/>
<evidence type="ECO:0000313" key="1">
    <source>
        <dbReference type="EMBL" id="EMZ20745.1"/>
    </source>
</evidence>
<organism evidence="1 2">
    <name type="scientific">Eubacterium plexicaudatum ASF492</name>
    <dbReference type="NCBI Taxonomy" id="1235802"/>
    <lineage>
        <taxon>Bacteria</taxon>
        <taxon>Bacillati</taxon>
        <taxon>Bacillota</taxon>
        <taxon>Clostridia</taxon>
        <taxon>Eubacteriales</taxon>
        <taxon>Eubacteriaceae</taxon>
        <taxon>Eubacterium</taxon>
    </lineage>
</organism>
<keyword evidence="2" id="KW-1185">Reference proteome</keyword>
<dbReference type="STRING" id="1235802.C823_04863"/>